<dbReference type="GO" id="GO:0005789">
    <property type="term" value="C:endoplasmic reticulum membrane"/>
    <property type="evidence" value="ECO:0007669"/>
    <property type="project" value="UniProtKB-SubCell"/>
</dbReference>
<dbReference type="RefSeq" id="XP_002787691.1">
    <property type="nucleotide sequence ID" value="XM_002787645.1"/>
</dbReference>
<gene>
    <name evidence="9" type="ORF">Pmar_PMAR012468</name>
</gene>
<dbReference type="InParanoid" id="C5K7F2"/>
<dbReference type="OrthoDB" id="416834at2759"/>
<evidence type="ECO:0000256" key="2">
    <source>
        <dbReference type="ARBA" id="ARBA00022676"/>
    </source>
</evidence>
<keyword evidence="3 9" id="KW-0808">Transferase</keyword>
<comment type="subcellular location">
    <subcellularLocation>
        <location evidence="1 8">Endoplasmic reticulum membrane</location>
        <topology evidence="1 8">Multi-pass membrane protein</topology>
    </subcellularLocation>
</comment>
<dbReference type="OMA" id="HHMVFNN"/>
<dbReference type="GeneID" id="9039748"/>
<keyword evidence="2 8" id="KW-0328">Glycosyltransferase</keyword>
<keyword evidence="4 8" id="KW-0812">Transmembrane</keyword>
<dbReference type="AlphaFoldDB" id="C5K7F2"/>
<dbReference type="PANTHER" id="PTHR22760">
    <property type="entry name" value="GLYCOSYLTRANSFERASE"/>
    <property type="match status" value="1"/>
</dbReference>
<name>C5K7F2_PERM5</name>
<dbReference type="PANTHER" id="PTHR22760:SF4">
    <property type="entry name" value="GPI MANNOSYLTRANSFERASE 3"/>
    <property type="match status" value="1"/>
</dbReference>
<proteinExistence type="inferred from homology"/>
<evidence type="ECO:0000256" key="7">
    <source>
        <dbReference type="ARBA" id="ARBA00023136"/>
    </source>
</evidence>
<dbReference type="GO" id="GO:0000026">
    <property type="term" value="F:alpha-1,2-mannosyltransferase activity"/>
    <property type="evidence" value="ECO:0007669"/>
    <property type="project" value="TreeGrafter"/>
</dbReference>
<feature type="transmembrane region" description="Helical" evidence="8">
    <location>
        <begin position="215"/>
        <end position="235"/>
    </location>
</feature>
<dbReference type="Pfam" id="PF03901">
    <property type="entry name" value="Glyco_transf_22"/>
    <property type="match status" value="1"/>
</dbReference>
<feature type="transmembrane region" description="Helical" evidence="8">
    <location>
        <begin position="309"/>
        <end position="329"/>
    </location>
</feature>
<dbReference type="Proteomes" id="UP000007800">
    <property type="component" value="Unassembled WGS sequence"/>
</dbReference>
<evidence type="ECO:0000256" key="1">
    <source>
        <dbReference type="ARBA" id="ARBA00004477"/>
    </source>
</evidence>
<comment type="similarity">
    <text evidence="8">Belongs to the glycosyltransferase 22 family.</text>
</comment>
<evidence type="ECO:0000313" key="10">
    <source>
        <dbReference type="Proteomes" id="UP000007800"/>
    </source>
</evidence>
<evidence type="ECO:0000256" key="6">
    <source>
        <dbReference type="ARBA" id="ARBA00022989"/>
    </source>
</evidence>
<evidence type="ECO:0000256" key="4">
    <source>
        <dbReference type="ARBA" id="ARBA00022692"/>
    </source>
</evidence>
<evidence type="ECO:0000256" key="5">
    <source>
        <dbReference type="ARBA" id="ARBA00022824"/>
    </source>
</evidence>
<evidence type="ECO:0000256" key="3">
    <source>
        <dbReference type="ARBA" id="ARBA00022679"/>
    </source>
</evidence>
<dbReference type="GO" id="GO:0006506">
    <property type="term" value="P:GPI anchor biosynthetic process"/>
    <property type="evidence" value="ECO:0007669"/>
    <property type="project" value="TreeGrafter"/>
</dbReference>
<feature type="transmembrane region" description="Helical" evidence="8">
    <location>
        <begin position="174"/>
        <end position="203"/>
    </location>
</feature>
<dbReference type="InterPro" id="IPR005599">
    <property type="entry name" value="GPI_mannosylTrfase"/>
</dbReference>
<feature type="transmembrane region" description="Helical" evidence="8">
    <location>
        <begin position="150"/>
        <end position="168"/>
    </location>
</feature>
<sequence length="522" mass="58974">MSYTSVDRLSRVVPAYIWFLLYRMVDALLISTYSSADEYWQSIEVSHYLVFGKGYLTWEWRPEVALRSSLMPLLYVPYYGLLRVMGLDTRWTIAYGPRVFVQAPLVALADLGFTRVSSVLLEPALARTAVALWLSNWFILSMVTRTFANSVETALYCIIVYALLQWTIRPGRYYYLLVSTVLSAASVLIRPTSATSLAPLLAYNCLYVLSHTRQWWLLPVCVVVGLGTMVVIGHLDSLLLYGGSIRGAFTWLNFAEFNFINDFGKLYGDDHSWLWYFIIGIPLLLLNHIVPFLQSLWKGTYHLRSGNKHFTVSLLISCLVSLLVLSLATHKELRFIMPMVPVLCLVLAPAVGPIRGGMRGVVWKVWPHLLVALVAMRWHQYGPDRVMSSLSRGATPGDSVRFLTPCHATPFTTHVHGTGIVAMDILDCSPPLKELAAGIEPGLNERDAFFADPQAYVESKTKGYDWLVVWGGAVRREDNGLAKWLKDYGRYDLVESIGDGLLNDGPYGFEMWPTFDLYHHHQ</sequence>
<evidence type="ECO:0000313" key="9">
    <source>
        <dbReference type="EMBL" id="EER19487.1"/>
    </source>
</evidence>
<keyword evidence="10" id="KW-1185">Reference proteome</keyword>
<accession>C5K7F2</accession>
<protein>
    <recommendedName>
        <fullName evidence="8">Mannosyltransferase</fullName>
        <ecNumber evidence="8">2.4.1.-</ecNumber>
    </recommendedName>
</protein>
<keyword evidence="7 8" id="KW-0472">Membrane</keyword>
<keyword evidence="5 8" id="KW-0256">Endoplasmic reticulum</keyword>
<reference evidence="9 10" key="1">
    <citation type="submission" date="2008-07" db="EMBL/GenBank/DDBJ databases">
        <authorList>
            <person name="El-Sayed N."/>
            <person name="Caler E."/>
            <person name="Inman J."/>
            <person name="Amedeo P."/>
            <person name="Hass B."/>
            <person name="Wortman J."/>
        </authorList>
    </citation>
    <scope>NUCLEOTIDE SEQUENCE [LARGE SCALE GENOMIC DNA]</scope>
    <source>
        <strain evidence="10">ATCC 50983 / TXsc</strain>
    </source>
</reference>
<organism evidence="10">
    <name type="scientific">Perkinsus marinus (strain ATCC 50983 / TXsc)</name>
    <dbReference type="NCBI Taxonomy" id="423536"/>
    <lineage>
        <taxon>Eukaryota</taxon>
        <taxon>Sar</taxon>
        <taxon>Alveolata</taxon>
        <taxon>Perkinsozoa</taxon>
        <taxon>Perkinsea</taxon>
        <taxon>Perkinsida</taxon>
        <taxon>Perkinsidae</taxon>
        <taxon>Perkinsus</taxon>
    </lineage>
</organism>
<evidence type="ECO:0000256" key="8">
    <source>
        <dbReference type="RuleBase" id="RU363075"/>
    </source>
</evidence>
<feature type="transmembrane region" description="Helical" evidence="8">
    <location>
        <begin position="335"/>
        <end position="354"/>
    </location>
</feature>
<dbReference type="FunCoup" id="C5K7F2">
    <property type="interactions" value="463"/>
</dbReference>
<keyword evidence="6 8" id="KW-1133">Transmembrane helix</keyword>
<dbReference type="EC" id="2.4.1.-" evidence="8"/>
<feature type="transmembrane region" description="Helical" evidence="8">
    <location>
        <begin position="273"/>
        <end position="297"/>
    </location>
</feature>
<dbReference type="EMBL" id="GG671079">
    <property type="protein sequence ID" value="EER19487.1"/>
    <property type="molecule type" value="Genomic_DNA"/>
</dbReference>